<gene>
    <name evidence="2" type="ORF">H257_08599</name>
</gene>
<accession>W4GEP5</accession>
<evidence type="ECO:0000313" key="2">
    <source>
        <dbReference type="EMBL" id="ETV77741.1"/>
    </source>
</evidence>
<organism evidence="2">
    <name type="scientific">Aphanomyces astaci</name>
    <name type="common">Crayfish plague agent</name>
    <dbReference type="NCBI Taxonomy" id="112090"/>
    <lineage>
        <taxon>Eukaryota</taxon>
        <taxon>Sar</taxon>
        <taxon>Stramenopiles</taxon>
        <taxon>Oomycota</taxon>
        <taxon>Saprolegniomycetes</taxon>
        <taxon>Saprolegniales</taxon>
        <taxon>Verrucalvaceae</taxon>
        <taxon>Aphanomyces</taxon>
    </lineage>
</organism>
<dbReference type="EMBL" id="KI913132">
    <property type="protein sequence ID" value="ETV77741.1"/>
    <property type="molecule type" value="Genomic_DNA"/>
</dbReference>
<feature type="region of interest" description="Disordered" evidence="1">
    <location>
        <begin position="98"/>
        <end position="118"/>
    </location>
</feature>
<protein>
    <submittedName>
        <fullName evidence="2">Uncharacterized protein</fullName>
    </submittedName>
</protein>
<proteinExistence type="predicted"/>
<dbReference type="RefSeq" id="XP_009832851.1">
    <property type="nucleotide sequence ID" value="XM_009834549.1"/>
</dbReference>
<name>W4GEP5_APHAT</name>
<reference evidence="2" key="1">
    <citation type="submission" date="2013-12" db="EMBL/GenBank/DDBJ databases">
        <title>The Genome Sequence of Aphanomyces astaci APO3.</title>
        <authorList>
            <consortium name="The Broad Institute Genomics Platform"/>
            <person name="Russ C."/>
            <person name="Tyler B."/>
            <person name="van West P."/>
            <person name="Dieguez-Uribeondo J."/>
            <person name="Young S.K."/>
            <person name="Zeng Q."/>
            <person name="Gargeya S."/>
            <person name="Fitzgerald M."/>
            <person name="Abouelleil A."/>
            <person name="Alvarado L."/>
            <person name="Chapman S.B."/>
            <person name="Gainer-Dewar J."/>
            <person name="Goldberg J."/>
            <person name="Griggs A."/>
            <person name="Gujja S."/>
            <person name="Hansen M."/>
            <person name="Howarth C."/>
            <person name="Imamovic A."/>
            <person name="Ireland A."/>
            <person name="Larimer J."/>
            <person name="McCowan C."/>
            <person name="Murphy C."/>
            <person name="Pearson M."/>
            <person name="Poon T.W."/>
            <person name="Priest M."/>
            <person name="Roberts A."/>
            <person name="Saif S."/>
            <person name="Shea T."/>
            <person name="Sykes S."/>
            <person name="Wortman J."/>
            <person name="Nusbaum C."/>
            <person name="Birren B."/>
        </authorList>
    </citation>
    <scope>NUCLEOTIDE SEQUENCE [LARGE SCALE GENOMIC DNA]</scope>
    <source>
        <strain evidence="2">APO3</strain>
    </source>
</reference>
<dbReference type="AlphaFoldDB" id="W4GEP5"/>
<sequence length="185" mass="20514">MELSCVCRNAKCLHRVQHQATLLELTPRHVDCVHRQVRHHTEASGQAGWGVVGKGAWNPSRNRRWHLVSRHGHVQGALGHVDAGVSVAAPSILTHDVPKESELSRQGADSADPTQVARRSRADALFRQRVVGHDNRRQTAPRCVANEDQSTQAVPSRQAFCVHVIPCLRLLIFNAVSSLTFIFHT</sequence>
<dbReference type="VEuPathDB" id="FungiDB:H257_08599"/>
<evidence type="ECO:0000256" key="1">
    <source>
        <dbReference type="SAM" id="MobiDB-lite"/>
    </source>
</evidence>
<dbReference type="GeneID" id="20810595"/>